<name>A0A6I3J2I4_9ACTN</name>
<evidence type="ECO:0000313" key="1">
    <source>
        <dbReference type="EMBL" id="MTB94686.1"/>
    </source>
</evidence>
<accession>A0A6I3J2I4</accession>
<organism evidence="1 2">
    <name type="scientific">Nocardioides marmotae</name>
    <dbReference type="NCBI Taxonomy" id="2663857"/>
    <lineage>
        <taxon>Bacteria</taxon>
        <taxon>Bacillati</taxon>
        <taxon>Actinomycetota</taxon>
        <taxon>Actinomycetes</taxon>
        <taxon>Propionibacteriales</taxon>
        <taxon>Nocardioidaceae</taxon>
        <taxon>Nocardioides</taxon>
    </lineage>
</organism>
<dbReference type="AlphaFoldDB" id="A0A6I3J2I4"/>
<sequence>MTSDMEATTDDLQNTIRALWQQAQGGAGEELAPPDGFGQSVTSVKDTEIAEASGLDLEPVREYLENADGTLFVVGRDGESRSVQGLL</sequence>
<dbReference type="Proteomes" id="UP000433406">
    <property type="component" value="Unassembled WGS sequence"/>
</dbReference>
<reference evidence="1 2" key="1">
    <citation type="submission" date="2019-10" db="EMBL/GenBank/DDBJ databases">
        <title>Nocardioides novel species isolated from the excrement of Marmot.</title>
        <authorList>
            <person name="Zhang G."/>
        </authorList>
    </citation>
    <scope>NUCLEOTIDE SEQUENCE [LARGE SCALE GENOMIC DNA]</scope>
    <source>
        <strain evidence="2">zg-579</strain>
    </source>
</reference>
<dbReference type="RefSeq" id="WP_154614439.1">
    <property type="nucleotide sequence ID" value="NZ_CP053660.1"/>
</dbReference>
<proteinExistence type="predicted"/>
<comment type="caution">
    <text evidence="1">The sequence shown here is derived from an EMBL/GenBank/DDBJ whole genome shotgun (WGS) entry which is preliminary data.</text>
</comment>
<dbReference type="EMBL" id="WLCI01000006">
    <property type="protein sequence ID" value="MTB94686.1"/>
    <property type="molecule type" value="Genomic_DNA"/>
</dbReference>
<gene>
    <name evidence="1" type="ORF">GGQ22_06285</name>
</gene>
<evidence type="ECO:0000313" key="2">
    <source>
        <dbReference type="Proteomes" id="UP000433406"/>
    </source>
</evidence>
<keyword evidence="2" id="KW-1185">Reference proteome</keyword>
<protein>
    <submittedName>
        <fullName evidence="1">Uncharacterized protein</fullName>
    </submittedName>
</protein>